<gene>
    <name evidence="10" type="ORF">Pmani_000810</name>
</gene>
<comment type="catalytic activity">
    <reaction evidence="6">
        <text>N,N-dimethylethanolamine phosphate + S-adenosyl-L-methionine = phosphocholine + S-adenosyl-L-homocysteine + H(+)</text>
        <dbReference type="Rhea" id="RHEA:25325"/>
        <dbReference type="ChEBI" id="CHEBI:15378"/>
        <dbReference type="ChEBI" id="CHEBI:57856"/>
        <dbReference type="ChEBI" id="CHEBI:58641"/>
        <dbReference type="ChEBI" id="CHEBI:59789"/>
        <dbReference type="ChEBI" id="CHEBI:295975"/>
        <dbReference type="EC" id="2.1.1.103"/>
    </reaction>
    <physiologicalReaction direction="left-to-right" evidence="6">
        <dbReference type="Rhea" id="RHEA:25326"/>
    </physiologicalReaction>
</comment>
<reference evidence="10" key="1">
    <citation type="submission" date="2023-11" db="EMBL/GenBank/DDBJ databases">
        <title>Genome assemblies of two species of porcelain crab, Petrolisthes cinctipes and Petrolisthes manimaculis (Anomura: Porcellanidae).</title>
        <authorList>
            <person name="Angst P."/>
        </authorList>
    </citation>
    <scope>NUCLEOTIDE SEQUENCE</scope>
    <source>
        <strain evidence="10">PB745_02</strain>
        <tissue evidence="10">Gill</tissue>
    </source>
</reference>
<evidence type="ECO:0000256" key="5">
    <source>
        <dbReference type="ARBA" id="ARBA00035674"/>
    </source>
</evidence>
<dbReference type="Gene3D" id="3.40.50.150">
    <property type="entry name" value="Vaccinia Virus protein VP39"/>
    <property type="match status" value="1"/>
</dbReference>
<dbReference type="GO" id="GO:0000234">
    <property type="term" value="F:phosphoethanolamine N-methyltransferase activity"/>
    <property type="evidence" value="ECO:0007669"/>
    <property type="project" value="UniProtKB-EC"/>
</dbReference>
<accession>A0AAE1US99</accession>
<evidence type="ECO:0000256" key="4">
    <source>
        <dbReference type="ARBA" id="ARBA00022679"/>
    </source>
</evidence>
<sequence>MTWRFSAMGDPLVNRYIVRDSDAPLIQREVDAVNEWISLGTCYHFMSDHPGHRSAVMGGMWGGCNSWQPNKTREIRTKLYLSKKIYDGDQKALSKVGVVAGWQVLVVGCGTGALVFHIASTYGADVLGVNFTMKDFNAAVFHQCSPDIASLILFEMTVAVEEADYEAECFDVILIQETQVMMKDTTKLFANIQKWLKPSGDVFLVEQNSCPDPLPSDVEWKSPSKFFSWNELPEKITVKGD</sequence>
<comment type="caution">
    <text evidence="10">The sequence shown here is derived from an EMBL/GenBank/DDBJ whole genome shotgun (WGS) entry which is preliminary data.</text>
</comment>
<comment type="pathway">
    <text evidence="1">Phospholipid metabolism; phosphatidylcholine biosynthesis.</text>
</comment>
<dbReference type="InterPro" id="IPR041698">
    <property type="entry name" value="Methyltransf_25"/>
</dbReference>
<dbReference type="AlphaFoldDB" id="A0AAE1US99"/>
<dbReference type="PANTHER" id="PTHR44307:SF2">
    <property type="entry name" value="PHOSPHOETHANOLAMINE METHYLTRANSFERASE ISOFORM X1"/>
    <property type="match status" value="1"/>
</dbReference>
<evidence type="ECO:0000256" key="2">
    <source>
        <dbReference type="ARBA" id="ARBA00005189"/>
    </source>
</evidence>
<dbReference type="Pfam" id="PF13649">
    <property type="entry name" value="Methyltransf_25"/>
    <property type="match status" value="1"/>
</dbReference>
<dbReference type="Proteomes" id="UP001292094">
    <property type="component" value="Unassembled WGS sequence"/>
</dbReference>
<evidence type="ECO:0000256" key="6">
    <source>
        <dbReference type="ARBA" id="ARBA00047619"/>
    </source>
</evidence>
<evidence type="ECO:0000313" key="10">
    <source>
        <dbReference type="EMBL" id="KAK4328790.1"/>
    </source>
</evidence>
<dbReference type="GO" id="GO:0032259">
    <property type="term" value="P:methylation"/>
    <property type="evidence" value="ECO:0007669"/>
    <property type="project" value="UniProtKB-KW"/>
</dbReference>
<name>A0AAE1US99_9EUCA</name>
<feature type="domain" description="Methyltransferase" evidence="9">
    <location>
        <begin position="104"/>
        <end position="200"/>
    </location>
</feature>
<evidence type="ECO:0000256" key="7">
    <source>
        <dbReference type="ARBA" id="ARBA00047622"/>
    </source>
</evidence>
<comment type="catalytic activity">
    <reaction evidence="7">
        <text>phosphoethanolamine + S-adenosyl-L-methionine = N-methylethanolamine phosphate + S-adenosyl-L-homocysteine + H(+)</text>
        <dbReference type="Rhea" id="RHEA:20365"/>
        <dbReference type="ChEBI" id="CHEBI:15378"/>
        <dbReference type="ChEBI" id="CHEBI:57781"/>
        <dbReference type="ChEBI" id="CHEBI:57856"/>
        <dbReference type="ChEBI" id="CHEBI:58190"/>
        <dbReference type="ChEBI" id="CHEBI:59789"/>
        <dbReference type="EC" id="2.1.1.103"/>
    </reaction>
    <physiologicalReaction direction="left-to-right" evidence="7">
        <dbReference type="Rhea" id="RHEA:20366"/>
    </physiologicalReaction>
</comment>
<evidence type="ECO:0000256" key="8">
    <source>
        <dbReference type="ARBA" id="ARBA00047841"/>
    </source>
</evidence>
<evidence type="ECO:0000313" key="11">
    <source>
        <dbReference type="Proteomes" id="UP001292094"/>
    </source>
</evidence>
<dbReference type="SUPFAM" id="SSF53335">
    <property type="entry name" value="S-adenosyl-L-methionine-dependent methyltransferases"/>
    <property type="match status" value="1"/>
</dbReference>
<proteinExistence type="predicted"/>
<dbReference type="InterPro" id="IPR029063">
    <property type="entry name" value="SAM-dependent_MTases_sf"/>
</dbReference>
<evidence type="ECO:0000256" key="3">
    <source>
        <dbReference type="ARBA" id="ARBA00022603"/>
    </source>
</evidence>
<keyword evidence="4" id="KW-0808">Transferase</keyword>
<evidence type="ECO:0000259" key="9">
    <source>
        <dbReference type="Pfam" id="PF13649"/>
    </source>
</evidence>
<comment type="catalytic activity">
    <reaction evidence="8">
        <text>N-methylethanolamine phosphate + S-adenosyl-L-methionine = N,N-dimethylethanolamine phosphate + S-adenosyl-L-homocysteine + H(+)</text>
        <dbReference type="Rhea" id="RHEA:25321"/>
        <dbReference type="ChEBI" id="CHEBI:15378"/>
        <dbReference type="ChEBI" id="CHEBI:57781"/>
        <dbReference type="ChEBI" id="CHEBI:57856"/>
        <dbReference type="ChEBI" id="CHEBI:58641"/>
        <dbReference type="ChEBI" id="CHEBI:59789"/>
        <dbReference type="EC" id="2.1.1.103"/>
    </reaction>
    <physiologicalReaction direction="left-to-right" evidence="8">
        <dbReference type="Rhea" id="RHEA:25322"/>
    </physiologicalReaction>
</comment>
<keyword evidence="3" id="KW-0489">Methyltransferase</keyword>
<evidence type="ECO:0000256" key="1">
    <source>
        <dbReference type="ARBA" id="ARBA00004969"/>
    </source>
</evidence>
<organism evidence="10 11">
    <name type="scientific">Petrolisthes manimaculis</name>
    <dbReference type="NCBI Taxonomy" id="1843537"/>
    <lineage>
        <taxon>Eukaryota</taxon>
        <taxon>Metazoa</taxon>
        <taxon>Ecdysozoa</taxon>
        <taxon>Arthropoda</taxon>
        <taxon>Crustacea</taxon>
        <taxon>Multicrustacea</taxon>
        <taxon>Malacostraca</taxon>
        <taxon>Eumalacostraca</taxon>
        <taxon>Eucarida</taxon>
        <taxon>Decapoda</taxon>
        <taxon>Pleocyemata</taxon>
        <taxon>Anomura</taxon>
        <taxon>Galatheoidea</taxon>
        <taxon>Porcellanidae</taxon>
        <taxon>Petrolisthes</taxon>
    </lineage>
</organism>
<dbReference type="PANTHER" id="PTHR44307">
    <property type="entry name" value="PHOSPHOETHANOLAMINE METHYLTRANSFERASE"/>
    <property type="match status" value="1"/>
</dbReference>
<dbReference type="EC" id="2.1.1.103" evidence="5"/>
<dbReference type="EMBL" id="JAWZYT010000058">
    <property type="protein sequence ID" value="KAK4328790.1"/>
    <property type="molecule type" value="Genomic_DNA"/>
</dbReference>
<dbReference type="CDD" id="cd02440">
    <property type="entry name" value="AdoMet_MTases"/>
    <property type="match status" value="1"/>
</dbReference>
<comment type="pathway">
    <text evidence="2">Lipid metabolism.</text>
</comment>
<protein>
    <recommendedName>
        <fullName evidence="5">phosphoethanolamine N-methyltransferase</fullName>
        <ecNumber evidence="5">2.1.1.103</ecNumber>
    </recommendedName>
</protein>
<keyword evidence="11" id="KW-1185">Reference proteome</keyword>